<dbReference type="InterPro" id="IPR046528">
    <property type="entry name" value="DUF6593"/>
</dbReference>
<evidence type="ECO:0000313" key="3">
    <source>
        <dbReference type="Proteomes" id="UP000053558"/>
    </source>
</evidence>
<name>A0A5M3MT05_CONPW</name>
<evidence type="ECO:0000259" key="1">
    <source>
        <dbReference type="Pfam" id="PF20236"/>
    </source>
</evidence>
<gene>
    <name evidence="2" type="ORF">CONPUDRAFT_143686</name>
</gene>
<dbReference type="RefSeq" id="XP_007767965.1">
    <property type="nucleotide sequence ID" value="XM_007769775.1"/>
</dbReference>
<dbReference type="EMBL" id="JH711577">
    <property type="protein sequence ID" value="EIW82226.1"/>
    <property type="molecule type" value="Genomic_DNA"/>
</dbReference>
<dbReference type="Pfam" id="PF20236">
    <property type="entry name" value="DUF6593"/>
    <property type="match status" value="1"/>
</dbReference>
<dbReference type="AlphaFoldDB" id="A0A5M3MT05"/>
<sequence>MISVENAYSFHWAATVGPADFRNLRIFEEPAGSQPGCGMEIYRFLHPGNHSQNATTSYHRRADTNQHFGNSGTIEWMSDVDGRVYFATDGPIPFSDLRLKAKSSSKSRRFTFGGQQYKWKPERNNDMICVDLTGKRIASWSATRTRLSVPTSIDNAIFIDRLVVTCLLNLWFRKLDKF</sequence>
<reference evidence="3" key="1">
    <citation type="journal article" date="2012" name="Science">
        <title>The Paleozoic origin of enzymatic lignin decomposition reconstructed from 31 fungal genomes.</title>
        <authorList>
            <person name="Floudas D."/>
            <person name="Binder M."/>
            <person name="Riley R."/>
            <person name="Barry K."/>
            <person name="Blanchette R.A."/>
            <person name="Henrissat B."/>
            <person name="Martinez A.T."/>
            <person name="Otillar R."/>
            <person name="Spatafora J.W."/>
            <person name="Yadav J.S."/>
            <person name="Aerts A."/>
            <person name="Benoit I."/>
            <person name="Boyd A."/>
            <person name="Carlson A."/>
            <person name="Copeland A."/>
            <person name="Coutinho P.M."/>
            <person name="de Vries R.P."/>
            <person name="Ferreira P."/>
            <person name="Findley K."/>
            <person name="Foster B."/>
            <person name="Gaskell J."/>
            <person name="Glotzer D."/>
            <person name="Gorecki P."/>
            <person name="Heitman J."/>
            <person name="Hesse C."/>
            <person name="Hori C."/>
            <person name="Igarashi K."/>
            <person name="Jurgens J.A."/>
            <person name="Kallen N."/>
            <person name="Kersten P."/>
            <person name="Kohler A."/>
            <person name="Kuees U."/>
            <person name="Kumar T.K.A."/>
            <person name="Kuo A."/>
            <person name="LaButti K."/>
            <person name="Larrondo L.F."/>
            <person name="Lindquist E."/>
            <person name="Ling A."/>
            <person name="Lombard V."/>
            <person name="Lucas S."/>
            <person name="Lundell T."/>
            <person name="Martin R."/>
            <person name="McLaughlin D.J."/>
            <person name="Morgenstern I."/>
            <person name="Morin E."/>
            <person name="Murat C."/>
            <person name="Nagy L.G."/>
            <person name="Nolan M."/>
            <person name="Ohm R.A."/>
            <person name="Patyshakuliyeva A."/>
            <person name="Rokas A."/>
            <person name="Ruiz-Duenas F.J."/>
            <person name="Sabat G."/>
            <person name="Salamov A."/>
            <person name="Samejima M."/>
            <person name="Schmutz J."/>
            <person name="Slot J.C."/>
            <person name="St John F."/>
            <person name="Stenlid J."/>
            <person name="Sun H."/>
            <person name="Sun S."/>
            <person name="Syed K."/>
            <person name="Tsang A."/>
            <person name="Wiebenga A."/>
            <person name="Young D."/>
            <person name="Pisabarro A."/>
            <person name="Eastwood D.C."/>
            <person name="Martin F."/>
            <person name="Cullen D."/>
            <person name="Grigoriev I.V."/>
            <person name="Hibbett D.S."/>
        </authorList>
    </citation>
    <scope>NUCLEOTIDE SEQUENCE [LARGE SCALE GENOMIC DNA]</scope>
    <source>
        <strain evidence="3">RWD-64-598 SS2</strain>
    </source>
</reference>
<evidence type="ECO:0000313" key="2">
    <source>
        <dbReference type="EMBL" id="EIW82226.1"/>
    </source>
</evidence>
<keyword evidence="3" id="KW-1185">Reference proteome</keyword>
<proteinExistence type="predicted"/>
<comment type="caution">
    <text evidence="2">The sequence shown here is derived from an EMBL/GenBank/DDBJ whole genome shotgun (WGS) entry which is preliminary data.</text>
</comment>
<protein>
    <recommendedName>
        <fullName evidence="1">DUF6593 domain-containing protein</fullName>
    </recommendedName>
</protein>
<organism evidence="2 3">
    <name type="scientific">Coniophora puteana (strain RWD-64-598)</name>
    <name type="common">Brown rot fungus</name>
    <dbReference type="NCBI Taxonomy" id="741705"/>
    <lineage>
        <taxon>Eukaryota</taxon>
        <taxon>Fungi</taxon>
        <taxon>Dikarya</taxon>
        <taxon>Basidiomycota</taxon>
        <taxon>Agaricomycotina</taxon>
        <taxon>Agaricomycetes</taxon>
        <taxon>Agaricomycetidae</taxon>
        <taxon>Boletales</taxon>
        <taxon>Coniophorineae</taxon>
        <taxon>Coniophoraceae</taxon>
        <taxon>Coniophora</taxon>
    </lineage>
</organism>
<dbReference type="Proteomes" id="UP000053558">
    <property type="component" value="Unassembled WGS sequence"/>
</dbReference>
<dbReference type="KEGG" id="cput:CONPUDRAFT_143686"/>
<dbReference type="OrthoDB" id="3132420at2759"/>
<dbReference type="GeneID" id="19201871"/>
<dbReference type="OMA" id="WENAGQI"/>
<feature type="domain" description="DUF6593" evidence="1">
    <location>
        <begin position="42"/>
        <end position="168"/>
    </location>
</feature>
<accession>A0A5M3MT05</accession>